<protein>
    <submittedName>
        <fullName evidence="3">VOC family protein</fullName>
    </submittedName>
</protein>
<dbReference type="InterPro" id="IPR037523">
    <property type="entry name" value="VOC_core"/>
</dbReference>
<comment type="caution">
    <text evidence="3">The sequence shown here is derived from an EMBL/GenBank/DDBJ whole genome shotgun (WGS) entry which is preliminary data.</text>
</comment>
<dbReference type="InterPro" id="IPR051785">
    <property type="entry name" value="MMCE/EMCE_epimerase"/>
</dbReference>
<evidence type="ECO:0000259" key="2">
    <source>
        <dbReference type="PROSITE" id="PS51819"/>
    </source>
</evidence>
<dbReference type="Proteomes" id="UP001597540">
    <property type="component" value="Unassembled WGS sequence"/>
</dbReference>
<keyword evidence="1" id="KW-0479">Metal-binding</keyword>
<evidence type="ECO:0000313" key="4">
    <source>
        <dbReference type="Proteomes" id="UP001597540"/>
    </source>
</evidence>
<dbReference type="PANTHER" id="PTHR43048:SF3">
    <property type="entry name" value="METHYLMALONYL-COA EPIMERASE, MITOCHONDRIAL"/>
    <property type="match status" value="1"/>
</dbReference>
<proteinExistence type="predicted"/>
<name>A0ABW5SLZ6_9BACL</name>
<dbReference type="CDD" id="cd06587">
    <property type="entry name" value="VOC"/>
    <property type="match status" value="1"/>
</dbReference>
<dbReference type="RefSeq" id="WP_379261843.1">
    <property type="nucleotide sequence ID" value="NZ_JBHUMJ010000002.1"/>
</dbReference>
<dbReference type="InterPro" id="IPR004360">
    <property type="entry name" value="Glyas_Fos-R_dOase_dom"/>
</dbReference>
<evidence type="ECO:0000256" key="1">
    <source>
        <dbReference type="ARBA" id="ARBA00022723"/>
    </source>
</evidence>
<dbReference type="PANTHER" id="PTHR43048">
    <property type="entry name" value="METHYLMALONYL-COA EPIMERASE"/>
    <property type="match status" value="1"/>
</dbReference>
<keyword evidence="4" id="KW-1185">Reference proteome</keyword>
<sequence length="129" mass="14385">MGVQKLEHVGVVVRSIDESSAFYEKVLGMELKEIRQPNPNVRLGFLGFPREANLIIELVERTNSELPNEGTVNHIAFTVEDVEQEAARIAELGVAFINEKIVTLADGTRFIFFQGPDGERLELYQPASA</sequence>
<gene>
    <name evidence="3" type="ORF">ACFSVM_10095</name>
</gene>
<dbReference type="SUPFAM" id="SSF54593">
    <property type="entry name" value="Glyoxalase/Bleomycin resistance protein/Dihydroxybiphenyl dioxygenase"/>
    <property type="match status" value="1"/>
</dbReference>
<organism evidence="3 4">
    <name type="scientific">Paenibacillus shunpengii</name>
    <dbReference type="NCBI Taxonomy" id="2054424"/>
    <lineage>
        <taxon>Bacteria</taxon>
        <taxon>Bacillati</taxon>
        <taxon>Bacillota</taxon>
        <taxon>Bacilli</taxon>
        <taxon>Bacillales</taxon>
        <taxon>Paenibacillaceae</taxon>
        <taxon>Paenibacillus</taxon>
    </lineage>
</organism>
<dbReference type="PROSITE" id="PS51819">
    <property type="entry name" value="VOC"/>
    <property type="match status" value="1"/>
</dbReference>
<reference evidence="4" key="1">
    <citation type="journal article" date="2019" name="Int. J. Syst. Evol. Microbiol.">
        <title>The Global Catalogue of Microorganisms (GCM) 10K type strain sequencing project: providing services to taxonomists for standard genome sequencing and annotation.</title>
        <authorList>
            <consortium name="The Broad Institute Genomics Platform"/>
            <consortium name="The Broad Institute Genome Sequencing Center for Infectious Disease"/>
            <person name="Wu L."/>
            <person name="Ma J."/>
        </authorList>
    </citation>
    <scope>NUCLEOTIDE SEQUENCE [LARGE SCALE GENOMIC DNA]</scope>
    <source>
        <strain evidence="4">KCTC 33849</strain>
    </source>
</reference>
<feature type="domain" description="VOC" evidence="2">
    <location>
        <begin position="5"/>
        <end position="126"/>
    </location>
</feature>
<dbReference type="Pfam" id="PF00903">
    <property type="entry name" value="Glyoxalase"/>
    <property type="match status" value="1"/>
</dbReference>
<dbReference type="InterPro" id="IPR029068">
    <property type="entry name" value="Glyas_Bleomycin-R_OHBP_Dase"/>
</dbReference>
<dbReference type="Gene3D" id="3.10.180.10">
    <property type="entry name" value="2,3-Dihydroxybiphenyl 1,2-Dioxygenase, domain 1"/>
    <property type="match status" value="1"/>
</dbReference>
<dbReference type="EMBL" id="JBHUMJ010000002">
    <property type="protein sequence ID" value="MFD2700818.1"/>
    <property type="molecule type" value="Genomic_DNA"/>
</dbReference>
<accession>A0ABW5SLZ6</accession>
<evidence type="ECO:0000313" key="3">
    <source>
        <dbReference type="EMBL" id="MFD2700818.1"/>
    </source>
</evidence>